<name>A0A4Y3R7D8_STRCI</name>
<feature type="compositionally biased region" description="Basic and acidic residues" evidence="1">
    <location>
        <begin position="18"/>
        <end position="29"/>
    </location>
</feature>
<protein>
    <recommendedName>
        <fullName evidence="4">BACON domain-containing protein</fullName>
    </recommendedName>
</protein>
<feature type="compositionally biased region" description="Low complexity" evidence="1">
    <location>
        <begin position="168"/>
        <end position="198"/>
    </location>
</feature>
<feature type="compositionally biased region" description="Basic and acidic residues" evidence="1">
    <location>
        <begin position="457"/>
        <end position="475"/>
    </location>
</feature>
<accession>A0A4Y3R7D8</accession>
<feature type="region of interest" description="Disordered" evidence="1">
    <location>
        <begin position="565"/>
        <end position="644"/>
    </location>
</feature>
<feature type="region of interest" description="Disordered" evidence="1">
    <location>
        <begin position="1"/>
        <end position="30"/>
    </location>
</feature>
<dbReference type="Proteomes" id="UP000319210">
    <property type="component" value="Unassembled WGS sequence"/>
</dbReference>
<dbReference type="RefSeq" id="WP_141275777.1">
    <property type="nucleotide sequence ID" value="NZ_BJMM01000058.1"/>
</dbReference>
<gene>
    <name evidence="2" type="ORF">SCA03_62060</name>
</gene>
<feature type="compositionally biased region" description="Basic and acidic residues" evidence="1">
    <location>
        <begin position="122"/>
        <end position="131"/>
    </location>
</feature>
<dbReference type="OrthoDB" id="3492533at2"/>
<evidence type="ECO:0000256" key="1">
    <source>
        <dbReference type="SAM" id="MobiDB-lite"/>
    </source>
</evidence>
<organism evidence="2 3">
    <name type="scientific">Streptomyces cacaoi</name>
    <dbReference type="NCBI Taxonomy" id="1898"/>
    <lineage>
        <taxon>Bacteria</taxon>
        <taxon>Bacillati</taxon>
        <taxon>Actinomycetota</taxon>
        <taxon>Actinomycetes</taxon>
        <taxon>Kitasatosporales</taxon>
        <taxon>Streptomycetaceae</taxon>
        <taxon>Streptomyces</taxon>
    </lineage>
</organism>
<dbReference type="AlphaFoldDB" id="A0A4Y3R7D8"/>
<feature type="compositionally biased region" description="Low complexity" evidence="1">
    <location>
        <begin position="147"/>
        <end position="159"/>
    </location>
</feature>
<sequence>MTSRREHPTNSTGAPPAHPEDEPTHREGDEPYLDGLFTYCLSVLCEHEAAIAAVGEALALAGRQRERGRVPADPQSLRPWLYALARWTCTRRLADRRAKARELVSAPAGPEEEAPPAVLGRPAERGARERTAGPGPVLKRQRGGAPGATADAPAAPHAPWNSSAAPVSPAARHAPGTAATTAAAPASPAAAPRSSSSAPVPPRPASGAAAVSVSGPAASGTEAVRARRRRELAALAWPEAAGTSPEQREALELSVRHRLPVAEIGTVLGLPEDAAEELLAHAACEVERTRAALSVVESGGCPAVSRLAGDDRLLLGTALRGELVRHVDECPRCRRAAERAMAGVSWPGTAPVAAALPLLRAPRPDVRAAAALVRRARAQRAPRFDRAGFPVPDKDRAVRRELLRSRAVTTTLVASVLAAPVLALWAAYRGGPVVGEPQADRSVAAEEDGGRPAAGEPDGKPSDEYEKAGRVDRSRTHPYGAGGRALRGGIGVSVEHPRAARAGEGRLSVAAEPLAGGALLTLTATADGPVRWTVAADEPWLALSRSAGQLRPGERAAVRVAVDRKRAPESAWRSRVRVEPAGSVVTLSGDADRAAPAGPPRPPGAAGPSPSASPSGPAPGTPASSLPEGAGDAQARTVASGPAR</sequence>
<feature type="compositionally biased region" description="Low complexity" evidence="1">
    <location>
        <begin position="606"/>
        <end position="615"/>
    </location>
</feature>
<reference evidence="2 3" key="1">
    <citation type="submission" date="2019-06" db="EMBL/GenBank/DDBJ databases">
        <title>Whole genome shotgun sequence of Streptomyces cacaoi subsp. cacaoi NBRC 12748.</title>
        <authorList>
            <person name="Hosoyama A."/>
            <person name="Uohara A."/>
            <person name="Ohji S."/>
            <person name="Ichikawa N."/>
        </authorList>
    </citation>
    <scope>NUCLEOTIDE SEQUENCE [LARGE SCALE GENOMIC DNA]</scope>
    <source>
        <strain evidence="2 3">NBRC 12748</strain>
    </source>
</reference>
<feature type="region of interest" description="Disordered" evidence="1">
    <location>
        <begin position="440"/>
        <end position="490"/>
    </location>
</feature>
<feature type="compositionally biased region" description="Low complexity" evidence="1">
    <location>
        <begin position="205"/>
        <end position="223"/>
    </location>
</feature>
<evidence type="ECO:0008006" key="4">
    <source>
        <dbReference type="Google" id="ProtNLM"/>
    </source>
</evidence>
<feature type="region of interest" description="Disordered" evidence="1">
    <location>
        <begin position="101"/>
        <end position="225"/>
    </location>
</feature>
<dbReference type="EMBL" id="BJMM01000058">
    <property type="protein sequence ID" value="GEB53655.1"/>
    <property type="molecule type" value="Genomic_DNA"/>
</dbReference>
<proteinExistence type="predicted"/>
<keyword evidence="3" id="KW-1185">Reference proteome</keyword>
<evidence type="ECO:0000313" key="2">
    <source>
        <dbReference type="EMBL" id="GEB53655.1"/>
    </source>
</evidence>
<comment type="caution">
    <text evidence="2">The sequence shown here is derived from an EMBL/GenBank/DDBJ whole genome shotgun (WGS) entry which is preliminary data.</text>
</comment>
<evidence type="ECO:0000313" key="3">
    <source>
        <dbReference type="Proteomes" id="UP000319210"/>
    </source>
</evidence>
<feature type="compositionally biased region" description="Gly residues" evidence="1">
    <location>
        <begin position="480"/>
        <end position="490"/>
    </location>
</feature>